<evidence type="ECO:0000313" key="1">
    <source>
        <dbReference type="EMBL" id="GBP96263.1"/>
    </source>
</evidence>
<dbReference type="Proteomes" id="UP000299102">
    <property type="component" value="Unassembled WGS sequence"/>
</dbReference>
<accession>A0A4C2AA72</accession>
<keyword evidence="2" id="KW-1185">Reference proteome</keyword>
<name>A0A4C2AA72_EUMVA</name>
<gene>
    <name evidence="1" type="ORF">EVAR_100511_1</name>
</gene>
<organism evidence="1 2">
    <name type="scientific">Eumeta variegata</name>
    <name type="common">Bagworm moth</name>
    <name type="synonym">Eumeta japonica</name>
    <dbReference type="NCBI Taxonomy" id="151549"/>
    <lineage>
        <taxon>Eukaryota</taxon>
        <taxon>Metazoa</taxon>
        <taxon>Ecdysozoa</taxon>
        <taxon>Arthropoda</taxon>
        <taxon>Hexapoda</taxon>
        <taxon>Insecta</taxon>
        <taxon>Pterygota</taxon>
        <taxon>Neoptera</taxon>
        <taxon>Endopterygota</taxon>
        <taxon>Lepidoptera</taxon>
        <taxon>Glossata</taxon>
        <taxon>Ditrysia</taxon>
        <taxon>Tineoidea</taxon>
        <taxon>Psychidae</taxon>
        <taxon>Oiketicinae</taxon>
        <taxon>Eumeta</taxon>
    </lineage>
</organism>
<sequence>MTEEESERRGRELNRAQWLNRRAGVPNELITVIGNGITMRFNPEMTINSRKRKLVGECNCVLKMETMYDQYDEIQLQLECKDDMDAQLSERNDFESIYYKALSKVHGMLTDDSKSTEQANSASFRASTCCKSDKLPTIQLARVS</sequence>
<proteinExistence type="predicted"/>
<comment type="caution">
    <text evidence="1">The sequence shown here is derived from an EMBL/GenBank/DDBJ whole genome shotgun (WGS) entry which is preliminary data.</text>
</comment>
<protein>
    <submittedName>
        <fullName evidence="1">Uncharacterized protein</fullName>
    </submittedName>
</protein>
<reference evidence="1 2" key="1">
    <citation type="journal article" date="2019" name="Commun. Biol.">
        <title>The bagworm genome reveals a unique fibroin gene that provides high tensile strength.</title>
        <authorList>
            <person name="Kono N."/>
            <person name="Nakamura H."/>
            <person name="Ohtoshi R."/>
            <person name="Tomita M."/>
            <person name="Numata K."/>
            <person name="Arakawa K."/>
        </authorList>
    </citation>
    <scope>NUCLEOTIDE SEQUENCE [LARGE SCALE GENOMIC DNA]</scope>
</reference>
<dbReference type="OrthoDB" id="5989194at2759"/>
<dbReference type="EMBL" id="BGZK01002760">
    <property type="protein sequence ID" value="GBP96263.1"/>
    <property type="molecule type" value="Genomic_DNA"/>
</dbReference>
<evidence type="ECO:0000313" key="2">
    <source>
        <dbReference type="Proteomes" id="UP000299102"/>
    </source>
</evidence>
<dbReference type="AlphaFoldDB" id="A0A4C2AA72"/>